<evidence type="ECO:0000256" key="8">
    <source>
        <dbReference type="ARBA" id="ARBA00023012"/>
    </source>
</evidence>
<dbReference type="GO" id="GO:0005524">
    <property type="term" value="F:ATP binding"/>
    <property type="evidence" value="ECO:0007669"/>
    <property type="project" value="UniProtKB-KW"/>
</dbReference>
<comment type="catalytic activity">
    <reaction evidence="1">
        <text>ATP + protein L-histidine = ADP + protein N-phospho-L-histidine.</text>
        <dbReference type="EC" id="2.7.13.3"/>
    </reaction>
</comment>
<evidence type="ECO:0000259" key="10">
    <source>
        <dbReference type="Pfam" id="PF02518"/>
    </source>
</evidence>
<dbReference type="Proteomes" id="UP000753961">
    <property type="component" value="Unassembled WGS sequence"/>
</dbReference>
<reference evidence="12" key="1">
    <citation type="submission" date="2021-06" db="EMBL/GenBank/DDBJ databases">
        <title>44 bacteria genomes isolated from Dapeng, Shenzhen.</title>
        <authorList>
            <person name="Zheng W."/>
            <person name="Yu S."/>
            <person name="Huang Y."/>
        </authorList>
    </citation>
    <scope>NUCLEOTIDE SEQUENCE</scope>
    <source>
        <strain evidence="12">DP5N28-2</strain>
    </source>
</reference>
<evidence type="ECO:0000313" key="12">
    <source>
        <dbReference type="EMBL" id="MBY5956865.1"/>
    </source>
</evidence>
<feature type="domain" description="Histidine kinase/HSP90-like ATPase" evidence="10">
    <location>
        <begin position="165"/>
        <end position="252"/>
    </location>
</feature>
<dbReference type="GO" id="GO:0046983">
    <property type="term" value="F:protein dimerization activity"/>
    <property type="evidence" value="ECO:0007669"/>
    <property type="project" value="InterPro"/>
</dbReference>
<keyword evidence="6" id="KW-0418">Kinase</keyword>
<organism evidence="12 13">
    <name type="scientific">Membranihabitans marinus</name>
    <dbReference type="NCBI Taxonomy" id="1227546"/>
    <lineage>
        <taxon>Bacteria</taxon>
        <taxon>Pseudomonadati</taxon>
        <taxon>Bacteroidota</taxon>
        <taxon>Saprospiria</taxon>
        <taxon>Saprospirales</taxon>
        <taxon>Saprospiraceae</taxon>
        <taxon>Membranihabitans</taxon>
    </lineage>
</organism>
<dbReference type="InterPro" id="IPR050482">
    <property type="entry name" value="Sensor_HK_TwoCompSys"/>
</dbReference>
<accession>A0A953L7Q7</accession>
<keyword evidence="9" id="KW-1133">Transmembrane helix</keyword>
<gene>
    <name evidence="12" type="ORF">KUV50_01875</name>
</gene>
<protein>
    <recommendedName>
        <fullName evidence="2">histidine kinase</fullName>
        <ecNumber evidence="2">2.7.13.3</ecNumber>
    </recommendedName>
</protein>
<keyword evidence="3" id="KW-0597">Phosphoprotein</keyword>
<proteinExistence type="predicted"/>
<dbReference type="EMBL" id="JAHVHU010000002">
    <property type="protein sequence ID" value="MBY5956865.1"/>
    <property type="molecule type" value="Genomic_DNA"/>
</dbReference>
<dbReference type="InterPro" id="IPR003594">
    <property type="entry name" value="HATPase_dom"/>
</dbReference>
<keyword evidence="7" id="KW-0067">ATP-binding</keyword>
<comment type="caution">
    <text evidence="12">The sequence shown here is derived from an EMBL/GenBank/DDBJ whole genome shotgun (WGS) entry which is preliminary data.</text>
</comment>
<feature type="transmembrane region" description="Helical" evidence="9">
    <location>
        <begin position="6"/>
        <end position="31"/>
    </location>
</feature>
<dbReference type="InterPro" id="IPR036890">
    <property type="entry name" value="HATPase_C_sf"/>
</dbReference>
<evidence type="ECO:0000256" key="1">
    <source>
        <dbReference type="ARBA" id="ARBA00000085"/>
    </source>
</evidence>
<evidence type="ECO:0000256" key="9">
    <source>
        <dbReference type="SAM" id="Phobius"/>
    </source>
</evidence>
<keyword evidence="9" id="KW-0472">Membrane</keyword>
<evidence type="ECO:0000313" key="13">
    <source>
        <dbReference type="Proteomes" id="UP000753961"/>
    </source>
</evidence>
<keyword evidence="13" id="KW-1185">Reference proteome</keyword>
<dbReference type="AlphaFoldDB" id="A0A953L7Q7"/>
<name>A0A953L7Q7_9BACT</name>
<keyword evidence="5" id="KW-0547">Nucleotide-binding</keyword>
<evidence type="ECO:0000259" key="11">
    <source>
        <dbReference type="Pfam" id="PF07730"/>
    </source>
</evidence>
<dbReference type="EC" id="2.7.13.3" evidence="2"/>
<dbReference type="Pfam" id="PF02518">
    <property type="entry name" value="HATPase_c"/>
    <property type="match status" value="1"/>
</dbReference>
<dbReference type="PANTHER" id="PTHR24421">
    <property type="entry name" value="NITRATE/NITRITE SENSOR PROTEIN NARX-RELATED"/>
    <property type="match status" value="1"/>
</dbReference>
<evidence type="ECO:0000256" key="6">
    <source>
        <dbReference type="ARBA" id="ARBA00022777"/>
    </source>
</evidence>
<evidence type="ECO:0000256" key="2">
    <source>
        <dbReference type="ARBA" id="ARBA00012438"/>
    </source>
</evidence>
<evidence type="ECO:0000256" key="5">
    <source>
        <dbReference type="ARBA" id="ARBA00022741"/>
    </source>
</evidence>
<dbReference type="PANTHER" id="PTHR24421:SF10">
    <property type="entry name" value="NITRATE_NITRITE SENSOR PROTEIN NARQ"/>
    <property type="match status" value="1"/>
</dbReference>
<dbReference type="CDD" id="cd16917">
    <property type="entry name" value="HATPase_UhpB-NarQ-NarX-like"/>
    <property type="match status" value="1"/>
</dbReference>
<dbReference type="GO" id="GO:0000155">
    <property type="term" value="F:phosphorelay sensor kinase activity"/>
    <property type="evidence" value="ECO:0007669"/>
    <property type="project" value="InterPro"/>
</dbReference>
<dbReference type="Gene3D" id="3.30.565.10">
    <property type="entry name" value="Histidine kinase-like ATPase, C-terminal domain"/>
    <property type="match status" value="1"/>
</dbReference>
<dbReference type="InterPro" id="IPR011712">
    <property type="entry name" value="Sig_transdc_His_kin_sub3_dim/P"/>
</dbReference>
<dbReference type="GO" id="GO:0016020">
    <property type="term" value="C:membrane"/>
    <property type="evidence" value="ECO:0007669"/>
    <property type="project" value="InterPro"/>
</dbReference>
<dbReference type="SUPFAM" id="SSF55874">
    <property type="entry name" value="ATPase domain of HSP90 chaperone/DNA topoisomerase II/histidine kinase"/>
    <property type="match status" value="1"/>
</dbReference>
<dbReference type="Gene3D" id="1.20.5.1930">
    <property type="match status" value="1"/>
</dbReference>
<feature type="domain" description="Signal transduction histidine kinase subgroup 3 dimerisation and phosphoacceptor" evidence="11">
    <location>
        <begin position="68"/>
        <end position="123"/>
    </location>
</feature>
<keyword evidence="4" id="KW-0808">Transferase</keyword>
<keyword evidence="8" id="KW-0902">Two-component regulatory system</keyword>
<dbReference type="RefSeq" id="WP_222578385.1">
    <property type="nucleotide sequence ID" value="NZ_JAHVHU010000002.1"/>
</dbReference>
<evidence type="ECO:0000256" key="7">
    <source>
        <dbReference type="ARBA" id="ARBA00022840"/>
    </source>
</evidence>
<evidence type="ECO:0000256" key="3">
    <source>
        <dbReference type="ARBA" id="ARBA00022553"/>
    </source>
</evidence>
<keyword evidence="9" id="KW-0812">Transmembrane</keyword>
<dbReference type="Pfam" id="PF07730">
    <property type="entry name" value="HisKA_3"/>
    <property type="match status" value="1"/>
</dbReference>
<sequence length="276" mass="32335">MGEKEVQLIIVVSTLVIMLMAAGLVLFFIYIQKRKNKYIREKERITEELEKTYLTSQMEIQEKTLQYIGRELHDNLGQILSSIKIKLALAMDEEVDRDTLFELHELVGRSISEIRALSRTLNKDHIQNIGFINAIDIELRRYQKWRIIQTHFDFNCITPLEHDKDHLILYRILQEFFTNTIRHAQAENLWIEIENNAGRLHIVARDDGRGMKYDDANGWGSGLLNMRKRAQMIGAEYIFHSDPGVGTRMEISYRHSVRNIDRDSVVEQTERLGYTA</sequence>
<evidence type="ECO:0000256" key="4">
    <source>
        <dbReference type="ARBA" id="ARBA00022679"/>
    </source>
</evidence>